<dbReference type="EMBL" id="WKFB01000315">
    <property type="protein sequence ID" value="KAF6727009.1"/>
    <property type="molecule type" value="Genomic_DNA"/>
</dbReference>
<sequence>MIHQITDRFNDRFFTFVCSGGAELLHTSLLDLNRWSKRRRERPALSDVDGGVFLEAQVPLPHPFAKEGNGQGHKGLLALFLTRPSSPRAALTLRLLRGKKRRSGARSRRRGHLQAEDREDAATAAAAATAATAVRPPSPRHPAPTRQPGHCEAQSCEICLWSGLDTGDYGGFGLCLVFADCRVETRTEKMKCSTVLLRDERQCSDLIKEMVHPGEQQGGQLSCQKPLAWMLLHHH</sequence>
<evidence type="ECO:0000313" key="3">
    <source>
        <dbReference type="Proteomes" id="UP000646548"/>
    </source>
</evidence>
<evidence type="ECO:0000313" key="2">
    <source>
        <dbReference type="EMBL" id="KAF6727009.1"/>
    </source>
</evidence>
<dbReference type="AlphaFoldDB" id="A0A834CDA3"/>
<comment type="caution">
    <text evidence="2">The sequence shown here is derived from an EMBL/GenBank/DDBJ whole genome shotgun (WGS) entry which is preliminary data.</text>
</comment>
<gene>
    <name evidence="2" type="ORF">FQA47_011910</name>
</gene>
<proteinExistence type="predicted"/>
<reference evidence="2" key="1">
    <citation type="journal article" name="BMC Genomics">
        <title>Long-read sequencing and de novo genome assembly of marine medaka (Oryzias melastigma).</title>
        <authorList>
            <person name="Liang P."/>
            <person name="Saqib H.S.A."/>
            <person name="Ni X."/>
            <person name="Shen Y."/>
        </authorList>
    </citation>
    <scope>NUCLEOTIDE SEQUENCE</scope>
    <source>
        <strain evidence="2">Bigg-433</strain>
    </source>
</reference>
<evidence type="ECO:0000256" key="1">
    <source>
        <dbReference type="SAM" id="MobiDB-lite"/>
    </source>
</evidence>
<dbReference type="Proteomes" id="UP000646548">
    <property type="component" value="Unassembled WGS sequence"/>
</dbReference>
<feature type="region of interest" description="Disordered" evidence="1">
    <location>
        <begin position="99"/>
        <end position="148"/>
    </location>
</feature>
<accession>A0A834CDA3</accession>
<organism evidence="2 3">
    <name type="scientific">Oryzias melastigma</name>
    <name type="common">Marine medaka</name>
    <dbReference type="NCBI Taxonomy" id="30732"/>
    <lineage>
        <taxon>Eukaryota</taxon>
        <taxon>Metazoa</taxon>
        <taxon>Chordata</taxon>
        <taxon>Craniata</taxon>
        <taxon>Vertebrata</taxon>
        <taxon>Euteleostomi</taxon>
        <taxon>Actinopterygii</taxon>
        <taxon>Neopterygii</taxon>
        <taxon>Teleostei</taxon>
        <taxon>Neoteleostei</taxon>
        <taxon>Acanthomorphata</taxon>
        <taxon>Ovalentaria</taxon>
        <taxon>Atherinomorphae</taxon>
        <taxon>Beloniformes</taxon>
        <taxon>Adrianichthyidae</taxon>
        <taxon>Oryziinae</taxon>
        <taxon>Oryzias</taxon>
    </lineage>
</organism>
<feature type="compositionally biased region" description="Basic residues" evidence="1">
    <location>
        <begin position="99"/>
        <end position="112"/>
    </location>
</feature>
<name>A0A834CDA3_ORYME</name>
<feature type="compositionally biased region" description="Low complexity" evidence="1">
    <location>
        <begin position="122"/>
        <end position="133"/>
    </location>
</feature>
<protein>
    <submittedName>
        <fullName evidence="2">Uncharacterized protein</fullName>
    </submittedName>
</protein>